<evidence type="ECO:0000313" key="3">
    <source>
        <dbReference type="Proteomes" id="UP000013827"/>
    </source>
</evidence>
<dbReference type="GeneID" id="17253661"/>
<feature type="transmembrane region" description="Helical" evidence="1">
    <location>
        <begin position="36"/>
        <end position="53"/>
    </location>
</feature>
<dbReference type="RefSeq" id="XP_005759869.1">
    <property type="nucleotide sequence ID" value="XM_005759812.1"/>
</dbReference>
<dbReference type="PaxDb" id="2903-EOD07440"/>
<protein>
    <recommendedName>
        <fullName evidence="4">Steroid 5-alpha reductase C-terminal domain-containing protein</fullName>
    </recommendedName>
</protein>
<dbReference type="EnsemblProtists" id="EOD07440">
    <property type="protein sequence ID" value="EOD07440"/>
    <property type="gene ID" value="EMIHUDRAFT_68516"/>
</dbReference>
<dbReference type="GO" id="GO:0016020">
    <property type="term" value="C:membrane"/>
    <property type="evidence" value="ECO:0007669"/>
    <property type="project" value="TreeGrafter"/>
</dbReference>
<name>A0A0D3I855_EMIH1</name>
<dbReference type="Gene3D" id="1.20.120.1630">
    <property type="match status" value="1"/>
</dbReference>
<feature type="transmembrane region" description="Helical" evidence="1">
    <location>
        <begin position="129"/>
        <end position="149"/>
    </location>
</feature>
<reference evidence="3" key="1">
    <citation type="journal article" date="2013" name="Nature">
        <title>Pan genome of the phytoplankton Emiliania underpins its global distribution.</title>
        <authorList>
            <person name="Read B.A."/>
            <person name="Kegel J."/>
            <person name="Klute M.J."/>
            <person name="Kuo A."/>
            <person name="Lefebvre S.C."/>
            <person name="Maumus F."/>
            <person name="Mayer C."/>
            <person name="Miller J."/>
            <person name="Monier A."/>
            <person name="Salamov A."/>
            <person name="Young J."/>
            <person name="Aguilar M."/>
            <person name="Claverie J.M."/>
            <person name="Frickenhaus S."/>
            <person name="Gonzalez K."/>
            <person name="Herman E.K."/>
            <person name="Lin Y.C."/>
            <person name="Napier J."/>
            <person name="Ogata H."/>
            <person name="Sarno A.F."/>
            <person name="Shmutz J."/>
            <person name="Schroeder D."/>
            <person name="de Vargas C."/>
            <person name="Verret F."/>
            <person name="von Dassow P."/>
            <person name="Valentin K."/>
            <person name="Van de Peer Y."/>
            <person name="Wheeler G."/>
            <person name="Dacks J.B."/>
            <person name="Delwiche C.F."/>
            <person name="Dyhrman S.T."/>
            <person name="Glockner G."/>
            <person name="John U."/>
            <person name="Richards T."/>
            <person name="Worden A.Z."/>
            <person name="Zhang X."/>
            <person name="Grigoriev I.V."/>
            <person name="Allen A.E."/>
            <person name="Bidle K."/>
            <person name="Borodovsky M."/>
            <person name="Bowler C."/>
            <person name="Brownlee C."/>
            <person name="Cock J.M."/>
            <person name="Elias M."/>
            <person name="Gladyshev V.N."/>
            <person name="Groth M."/>
            <person name="Guda C."/>
            <person name="Hadaegh A."/>
            <person name="Iglesias-Rodriguez M.D."/>
            <person name="Jenkins J."/>
            <person name="Jones B.M."/>
            <person name="Lawson T."/>
            <person name="Leese F."/>
            <person name="Lindquist E."/>
            <person name="Lobanov A."/>
            <person name="Lomsadze A."/>
            <person name="Malik S.B."/>
            <person name="Marsh M.E."/>
            <person name="Mackinder L."/>
            <person name="Mock T."/>
            <person name="Mueller-Roeber B."/>
            <person name="Pagarete A."/>
            <person name="Parker M."/>
            <person name="Probert I."/>
            <person name="Quesneville H."/>
            <person name="Raines C."/>
            <person name="Rensing S.A."/>
            <person name="Riano-Pachon D.M."/>
            <person name="Richier S."/>
            <person name="Rokitta S."/>
            <person name="Shiraiwa Y."/>
            <person name="Soanes D.M."/>
            <person name="van der Giezen M."/>
            <person name="Wahlund T.M."/>
            <person name="Williams B."/>
            <person name="Wilson W."/>
            <person name="Wolfe G."/>
            <person name="Wurch L.L."/>
        </authorList>
    </citation>
    <scope>NUCLEOTIDE SEQUENCE</scope>
</reference>
<organism evidence="2 3">
    <name type="scientific">Emiliania huxleyi (strain CCMP1516)</name>
    <dbReference type="NCBI Taxonomy" id="280463"/>
    <lineage>
        <taxon>Eukaryota</taxon>
        <taxon>Haptista</taxon>
        <taxon>Haptophyta</taxon>
        <taxon>Prymnesiophyceae</taxon>
        <taxon>Isochrysidales</taxon>
        <taxon>Noelaerhabdaceae</taxon>
        <taxon>Emiliania</taxon>
    </lineage>
</organism>
<accession>A0A0D3I855</accession>
<dbReference type="PANTHER" id="PTHR32251">
    <property type="entry name" value="3-OXO-5-ALPHA-STEROID 4-DEHYDROGENASE"/>
    <property type="match status" value="1"/>
</dbReference>
<dbReference type="HOGENOM" id="CLU_043418_1_0_1"/>
<dbReference type="eggNOG" id="KOG4650">
    <property type="taxonomic scope" value="Eukaryota"/>
</dbReference>
<dbReference type="PROSITE" id="PS50244">
    <property type="entry name" value="S5A_REDUCTASE"/>
    <property type="match status" value="1"/>
</dbReference>
<proteinExistence type="predicted"/>
<feature type="transmembrane region" description="Helical" evidence="1">
    <location>
        <begin position="161"/>
        <end position="179"/>
    </location>
</feature>
<dbReference type="KEGG" id="ehx:EMIHUDRAFT_68516"/>
<dbReference type="AlphaFoldDB" id="A0A0D3I855"/>
<reference evidence="2" key="2">
    <citation type="submission" date="2024-10" db="UniProtKB">
        <authorList>
            <consortium name="EnsemblProtists"/>
        </authorList>
    </citation>
    <scope>IDENTIFICATION</scope>
</reference>
<dbReference type="InterPro" id="IPR010721">
    <property type="entry name" value="UstE-like"/>
</dbReference>
<keyword evidence="1" id="KW-0472">Membrane</keyword>
<evidence type="ECO:0000313" key="2">
    <source>
        <dbReference type="EnsemblProtists" id="EOD07440"/>
    </source>
</evidence>
<keyword evidence="1" id="KW-1133">Transmembrane helix</keyword>
<keyword evidence="3" id="KW-1185">Reference proteome</keyword>
<sequence length="295" mass="32284">MSPPLWRLYLRGAISNSLGGAILVGVGRSLGLSHHTLLAFSVQLAVFLVHGLPFRSEKFYDLSGSATHFAVVAYALCSPARQRSPRQLLSALFSLVWMVRLGTFLFLRISRDGKDGRFDAFKPCWLTFLGAWTIQACWVSLIQLPVLLLNTRDDAAPAGPLDAVALALWLACFLLEAAADNQKFTFRSDPANKERFITTGVWALSRHPNYCGEIGMWTAQALAATSAFLSTGDAQLLGAWGSPLFTAFLLLRVSGAPMVDRAGEKKWGSDPAYRHYVANTNFLLPGRPARPAKVE</sequence>
<dbReference type="PANTHER" id="PTHR32251:SF17">
    <property type="entry name" value="STEROID 5-ALPHA REDUCTASE C-TERMINAL DOMAIN-CONTAINING PROTEIN"/>
    <property type="match status" value="1"/>
</dbReference>
<feature type="transmembrane region" description="Helical" evidence="1">
    <location>
        <begin position="88"/>
        <end position="109"/>
    </location>
</feature>
<dbReference type="Pfam" id="PF06966">
    <property type="entry name" value="DUF1295"/>
    <property type="match status" value="1"/>
</dbReference>
<evidence type="ECO:0008006" key="4">
    <source>
        <dbReference type="Google" id="ProtNLM"/>
    </source>
</evidence>
<dbReference type="STRING" id="2903.R1CYL2"/>
<dbReference type="Proteomes" id="UP000013827">
    <property type="component" value="Unassembled WGS sequence"/>
</dbReference>
<evidence type="ECO:0000256" key="1">
    <source>
        <dbReference type="SAM" id="Phobius"/>
    </source>
</evidence>
<feature type="transmembrane region" description="Helical" evidence="1">
    <location>
        <begin position="6"/>
        <end position="24"/>
    </location>
</feature>
<keyword evidence="1" id="KW-0812">Transmembrane</keyword>
<dbReference type="OMA" id="VWWGIFI"/>